<evidence type="ECO:0000256" key="7">
    <source>
        <dbReference type="ARBA" id="ARBA00023204"/>
    </source>
</evidence>
<feature type="compositionally biased region" description="Polar residues" evidence="11">
    <location>
        <begin position="18"/>
        <end position="36"/>
    </location>
</feature>
<feature type="region of interest" description="Disordered" evidence="11">
    <location>
        <begin position="1"/>
        <end position="47"/>
    </location>
</feature>
<evidence type="ECO:0000259" key="12">
    <source>
        <dbReference type="Pfam" id="PF18282"/>
    </source>
</evidence>
<dbReference type="Proteomes" id="UP000812440">
    <property type="component" value="Chromosome 3"/>
</dbReference>
<dbReference type="OrthoDB" id="7536094at2759"/>
<dbReference type="GO" id="GO:0042393">
    <property type="term" value="F:histone binding"/>
    <property type="evidence" value="ECO:0007669"/>
    <property type="project" value="TreeGrafter"/>
</dbReference>
<keyword evidence="7" id="KW-0234">DNA repair</keyword>
<dbReference type="PANTHER" id="PTHR15932">
    <property type="entry name" value="UBIQUITIN INTERACTION MOTIF-CONTAINING PROTEIN 1"/>
    <property type="match status" value="1"/>
</dbReference>
<dbReference type="InterPro" id="IPR003903">
    <property type="entry name" value="UIM_dom"/>
</dbReference>
<organism evidence="13 14">
    <name type="scientific">Hymenochirus boettgeri</name>
    <name type="common">Congo dwarf clawed frog</name>
    <dbReference type="NCBI Taxonomy" id="247094"/>
    <lineage>
        <taxon>Eukaryota</taxon>
        <taxon>Metazoa</taxon>
        <taxon>Chordata</taxon>
        <taxon>Craniata</taxon>
        <taxon>Vertebrata</taxon>
        <taxon>Euteleostomi</taxon>
        <taxon>Amphibia</taxon>
        <taxon>Batrachia</taxon>
        <taxon>Anura</taxon>
        <taxon>Pipoidea</taxon>
        <taxon>Pipidae</taxon>
        <taxon>Pipinae</taxon>
        <taxon>Hymenochirus</taxon>
    </lineage>
</organism>
<dbReference type="EMBL" id="JAACNH010000006">
    <property type="protein sequence ID" value="KAG8439390.1"/>
    <property type="molecule type" value="Genomic_DNA"/>
</dbReference>
<evidence type="ECO:0000256" key="11">
    <source>
        <dbReference type="SAM" id="MobiDB-lite"/>
    </source>
</evidence>
<dbReference type="GO" id="GO:0070531">
    <property type="term" value="C:BRCA1-A complex"/>
    <property type="evidence" value="ECO:0007669"/>
    <property type="project" value="InterPro"/>
</dbReference>
<proteinExistence type="inferred from homology"/>
<comment type="subcellular location">
    <subcellularLocation>
        <location evidence="1">Nucleus</location>
    </subcellularLocation>
</comment>
<dbReference type="AlphaFoldDB" id="A0A8T2J7T5"/>
<keyword evidence="8" id="KW-0539">Nucleus</keyword>
<evidence type="ECO:0000256" key="3">
    <source>
        <dbReference type="ARBA" id="ARBA00021660"/>
    </source>
</evidence>
<feature type="region of interest" description="Disordered" evidence="11">
    <location>
        <begin position="371"/>
        <end position="407"/>
    </location>
</feature>
<feature type="region of interest" description="Disordered" evidence="11">
    <location>
        <begin position="642"/>
        <end position="661"/>
    </location>
</feature>
<feature type="compositionally biased region" description="Basic residues" evidence="11">
    <location>
        <begin position="1"/>
        <end position="10"/>
    </location>
</feature>
<evidence type="ECO:0000256" key="1">
    <source>
        <dbReference type="ARBA" id="ARBA00004123"/>
    </source>
</evidence>
<dbReference type="PROSITE" id="PS50330">
    <property type="entry name" value="UIM"/>
    <property type="match status" value="1"/>
</dbReference>
<dbReference type="Gene3D" id="6.10.250.1800">
    <property type="match status" value="1"/>
</dbReference>
<evidence type="ECO:0000313" key="13">
    <source>
        <dbReference type="EMBL" id="KAG8439390.1"/>
    </source>
</evidence>
<keyword evidence="5" id="KW-0227">DNA damage</keyword>
<dbReference type="InterPro" id="IPR038868">
    <property type="entry name" value="RAP80"/>
</dbReference>
<dbReference type="Pfam" id="PF18282">
    <property type="entry name" value="RAP80_UIM"/>
    <property type="match status" value="1"/>
</dbReference>
<feature type="region of interest" description="Disordered" evidence="11">
    <location>
        <begin position="756"/>
        <end position="815"/>
    </location>
</feature>
<feature type="domain" description="RAP80 N-terminal" evidence="12">
    <location>
        <begin position="111"/>
        <end position="160"/>
    </location>
</feature>
<feature type="compositionally biased region" description="Polar residues" evidence="11">
    <location>
        <begin position="382"/>
        <end position="398"/>
    </location>
</feature>
<comment type="similarity">
    <text evidence="2">Belongs to the RAP80 family.</text>
</comment>
<name>A0A8T2J7T5_9PIPI</name>
<evidence type="ECO:0000256" key="2">
    <source>
        <dbReference type="ARBA" id="ARBA00006465"/>
    </source>
</evidence>
<keyword evidence="14" id="KW-1185">Reference proteome</keyword>
<evidence type="ECO:0000313" key="14">
    <source>
        <dbReference type="Proteomes" id="UP000812440"/>
    </source>
</evidence>
<dbReference type="PANTHER" id="PTHR15932:SF2">
    <property type="entry name" value="BRCA1-A COMPLEX SUBUNIT RAP80"/>
    <property type="match status" value="1"/>
</dbReference>
<dbReference type="GO" id="GO:0070530">
    <property type="term" value="F:K63-linked polyubiquitin modification-dependent protein binding"/>
    <property type="evidence" value="ECO:0007669"/>
    <property type="project" value="InterPro"/>
</dbReference>
<comment type="caution">
    <text evidence="13">The sequence shown here is derived from an EMBL/GenBank/DDBJ whole genome shotgun (WGS) entry which is preliminary data.</text>
</comment>
<dbReference type="GO" id="GO:0006325">
    <property type="term" value="P:chromatin organization"/>
    <property type="evidence" value="ECO:0007669"/>
    <property type="project" value="UniProtKB-KW"/>
</dbReference>
<evidence type="ECO:0000256" key="6">
    <source>
        <dbReference type="ARBA" id="ARBA00022853"/>
    </source>
</evidence>
<accession>A0A8T2J7T5</accession>
<evidence type="ECO:0000256" key="8">
    <source>
        <dbReference type="ARBA" id="ARBA00023242"/>
    </source>
</evidence>
<protein>
    <recommendedName>
        <fullName evidence="3">BRCA1-A complex subunit RAP80</fullName>
    </recommendedName>
    <alternativeName>
        <fullName evidence="10">Receptor-associated protein 80</fullName>
    </alternativeName>
    <alternativeName>
        <fullName evidence="9">Ubiquitin interaction motif-containing protein 1</fullName>
    </alternativeName>
</protein>
<feature type="compositionally biased region" description="Low complexity" evidence="11">
    <location>
        <begin position="796"/>
        <end position="809"/>
    </location>
</feature>
<keyword evidence="6" id="KW-0156">Chromatin regulator</keyword>
<reference evidence="13" key="1">
    <citation type="thesis" date="2020" institute="ProQuest LLC" country="789 East Eisenhower Parkway, Ann Arbor, MI, USA">
        <title>Comparative Genomics and Chromosome Evolution.</title>
        <authorList>
            <person name="Mudd A.B."/>
        </authorList>
    </citation>
    <scope>NUCLEOTIDE SEQUENCE</scope>
    <source>
        <strain evidence="13">Female2</strain>
        <tissue evidence="13">Blood</tissue>
    </source>
</reference>
<keyword evidence="4" id="KW-0677">Repeat</keyword>
<feature type="compositionally biased region" description="Low complexity" evidence="11">
    <location>
        <begin position="371"/>
        <end position="381"/>
    </location>
</feature>
<dbReference type="GO" id="GO:0006302">
    <property type="term" value="P:double-strand break repair"/>
    <property type="evidence" value="ECO:0007669"/>
    <property type="project" value="InterPro"/>
</dbReference>
<dbReference type="GO" id="GO:0045739">
    <property type="term" value="P:positive regulation of DNA repair"/>
    <property type="evidence" value="ECO:0007669"/>
    <property type="project" value="TreeGrafter"/>
</dbReference>
<evidence type="ECO:0000256" key="10">
    <source>
        <dbReference type="ARBA" id="ARBA00031558"/>
    </source>
</evidence>
<feature type="region of interest" description="Disordered" evidence="11">
    <location>
        <begin position="844"/>
        <end position="864"/>
    </location>
</feature>
<dbReference type="CDD" id="cd20912">
    <property type="entry name" value="AIR_RAP80-like"/>
    <property type="match status" value="1"/>
</dbReference>
<feature type="compositionally biased region" description="Polar residues" evidence="11">
    <location>
        <begin position="644"/>
        <end position="654"/>
    </location>
</feature>
<feature type="compositionally biased region" description="Basic and acidic residues" evidence="11">
    <location>
        <begin position="493"/>
        <end position="504"/>
    </location>
</feature>
<feature type="compositionally biased region" description="Basic and acidic residues" evidence="11">
    <location>
        <begin position="769"/>
        <end position="778"/>
    </location>
</feature>
<feature type="region of interest" description="Disordered" evidence="11">
    <location>
        <begin position="487"/>
        <end position="576"/>
    </location>
</feature>
<gene>
    <name evidence="13" type="ORF">GDO86_005560</name>
</gene>
<dbReference type="InterPro" id="IPR040714">
    <property type="entry name" value="RAP80_UIM"/>
</dbReference>
<evidence type="ECO:0000256" key="5">
    <source>
        <dbReference type="ARBA" id="ARBA00022763"/>
    </source>
</evidence>
<sequence length="864" mass="96649">MKMPPRKRRKSPFEESDSQCSLNEEENTGNNTSDYRGQSCPKRKQSTEDQCIIISDNEGEEINDEKKLVKKTVQTSDRRRTSVKRRIAHADWMGGRMVKPLMDRILETHKEMTEEEQLALAVRMSEHEANHMNYCQEKEEEFLRKAIEESLHSCTVSAPSNTTAALKTNDLQPSQKLVDELLGEQLLTQNSVVSPNKIKIHEVNKELYSQDHVNTQDHLEEQFMSQRSAASETSSKSLKQEFNYKTYSFKGTGEDVEEKSLPMNSLPSNENKSRSPVVLLTRLSQDIVESNSVILSPNCKTVFSGMESGTVSSCVSENSDYGSISPNKALALSPVFPNQSIHKLSLAPRRLFQGLNQNSLQVQEMDDQCSHCSESSELDSSPTLPNSPLPQSLKNENATNKERKMDKNYLCNGKTTETENIAGSDHSPGKSKDTVHYYWGVPFCPKGEDPNLYTQVILCQLEVYEKSLKKAQRQLLTKMDFGEPVELSAPSLRRSERGKGDRRGSFSQASEDSKGEVPSRPVDGESMDEEVSDTIENRPVLSRKRQLPESPAHIQEEENSVPKQDEPEDGNSQTLCANTIPETGIAPESVFESIVSPASEENIVAEQIDDVHKEENTVCQESQLSPAKEETCDLEEADLPEIHSMSSPGLSSVPPTEESEGIGPNYPQGVECPLCGQQFLSAQIEMHAAYCDGTSNTDKKEKIALRSGSKLQSKELNCSGDLVHSLDSGKAEKCYICKLQVPLRDYKNHVENCLQSAKQQSHSRRNIRNTRETTRQEGRLLSMLERAESMSTEAHSSAPGSSYNSYSPPRNEDHVLSSISESPIKAFVSISEAKDCLVDFKQQFKHKSSIKGPRRSLRGRHKKF</sequence>
<evidence type="ECO:0000256" key="4">
    <source>
        <dbReference type="ARBA" id="ARBA00022737"/>
    </source>
</evidence>
<evidence type="ECO:0000256" key="9">
    <source>
        <dbReference type="ARBA" id="ARBA00029973"/>
    </source>
</evidence>